<dbReference type="RefSeq" id="WP_129129468.1">
    <property type="nucleotide sequence ID" value="NZ_SDHW01000001.1"/>
</dbReference>
<dbReference type="AlphaFoldDB" id="A0A4Q1CM56"/>
<keyword evidence="1" id="KW-0812">Transmembrane</keyword>
<evidence type="ECO:0008006" key="4">
    <source>
        <dbReference type="Google" id="ProtNLM"/>
    </source>
</evidence>
<sequence length="93" mass="10983">MLKLEREYQGDIPPEIFFFNMTGFIITALVLGIIHLGLLVFFIIHAINNTRVKPEERIIWVLLFIFVNSIAFPIYWGLRIWPAEKTESNFVRM</sequence>
<name>A0A4Q1CM56_9BACT</name>
<protein>
    <recommendedName>
        <fullName evidence="4">Cardiolipin synthase N-terminal domain-containing protein</fullName>
    </recommendedName>
</protein>
<feature type="transmembrane region" description="Helical" evidence="1">
    <location>
        <begin position="16"/>
        <end position="46"/>
    </location>
</feature>
<keyword evidence="1" id="KW-1133">Transmembrane helix</keyword>
<accession>A0A4Q1CM56</accession>
<evidence type="ECO:0000313" key="2">
    <source>
        <dbReference type="EMBL" id="RXK62096.1"/>
    </source>
</evidence>
<proteinExistence type="predicted"/>
<feature type="transmembrane region" description="Helical" evidence="1">
    <location>
        <begin position="58"/>
        <end position="78"/>
    </location>
</feature>
<dbReference type="EMBL" id="SDHW01000001">
    <property type="protein sequence ID" value="RXK62096.1"/>
    <property type="molecule type" value="Genomic_DNA"/>
</dbReference>
<gene>
    <name evidence="2" type="ORF">ESA94_03530</name>
</gene>
<keyword evidence="1" id="KW-0472">Membrane</keyword>
<reference evidence="2 3" key="1">
    <citation type="submission" date="2019-01" db="EMBL/GenBank/DDBJ databases">
        <title>Lacibacter sp. strain TTM-7.</title>
        <authorList>
            <person name="Chen W.-M."/>
        </authorList>
    </citation>
    <scope>NUCLEOTIDE SEQUENCE [LARGE SCALE GENOMIC DNA]</scope>
    <source>
        <strain evidence="2 3">TTM-7</strain>
    </source>
</reference>
<keyword evidence="3" id="KW-1185">Reference proteome</keyword>
<evidence type="ECO:0000313" key="3">
    <source>
        <dbReference type="Proteomes" id="UP000290204"/>
    </source>
</evidence>
<comment type="caution">
    <text evidence="2">The sequence shown here is derived from an EMBL/GenBank/DDBJ whole genome shotgun (WGS) entry which is preliminary data.</text>
</comment>
<dbReference type="Proteomes" id="UP000290204">
    <property type="component" value="Unassembled WGS sequence"/>
</dbReference>
<organism evidence="2 3">
    <name type="scientific">Lacibacter luteus</name>
    <dbReference type="NCBI Taxonomy" id="2508719"/>
    <lineage>
        <taxon>Bacteria</taxon>
        <taxon>Pseudomonadati</taxon>
        <taxon>Bacteroidota</taxon>
        <taxon>Chitinophagia</taxon>
        <taxon>Chitinophagales</taxon>
        <taxon>Chitinophagaceae</taxon>
        <taxon>Lacibacter</taxon>
    </lineage>
</organism>
<evidence type="ECO:0000256" key="1">
    <source>
        <dbReference type="SAM" id="Phobius"/>
    </source>
</evidence>
<dbReference type="OrthoDB" id="991598at2"/>